<organism evidence="1 2">
    <name type="scientific">Encephalitozoon hellem</name>
    <name type="common">Microsporidian parasite</name>
    <dbReference type="NCBI Taxonomy" id="27973"/>
    <lineage>
        <taxon>Eukaryota</taxon>
        <taxon>Fungi</taxon>
        <taxon>Fungi incertae sedis</taxon>
        <taxon>Microsporidia</taxon>
        <taxon>Unikaryonidae</taxon>
        <taxon>Encephalitozoon</taxon>
    </lineage>
</organism>
<proteinExistence type="predicted"/>
<dbReference type="GO" id="GO:0051301">
    <property type="term" value="P:cell division"/>
    <property type="evidence" value="ECO:0007669"/>
    <property type="project" value="UniProtKB-KW"/>
</dbReference>
<evidence type="ECO:0000313" key="1">
    <source>
        <dbReference type="EMBL" id="UTX42605.1"/>
    </source>
</evidence>
<reference evidence="1" key="1">
    <citation type="submission" date="2021-05" db="EMBL/GenBank/DDBJ databases">
        <title>Encephalitozoon hellem ATCC 50604 Complete Genome.</title>
        <authorList>
            <person name="Mascarenhas dos Santos A.C."/>
            <person name="Julian A.T."/>
            <person name="Pombert J.-F."/>
        </authorList>
    </citation>
    <scope>NUCLEOTIDE SEQUENCE</scope>
    <source>
        <strain evidence="1">ATCC 50604</strain>
    </source>
</reference>
<protein>
    <submittedName>
        <fullName evidence="1">Cell division protein 45</fullName>
    </submittedName>
</protein>
<keyword evidence="1" id="KW-0131">Cell cycle</keyword>
<accession>A0A9Q9C726</accession>
<evidence type="ECO:0000313" key="2">
    <source>
        <dbReference type="Proteomes" id="UP001059546"/>
    </source>
</evidence>
<sequence>MLNIGDPTRIIDKLKSYRSVKIFMPDMPASFCAAKIITEILHKELIRFEVDFHPEKPRLYSDSDLHVFIDLDPGECRNALLICDQEKSSIHGPLFICTCPSKQIHSCVLAYSLAKTMNYITSDILWPIITCFGFYRMFTKDTTPIDDPMSKAYFLDNVCKGCRELHADIVLEVQRAGILTDIDGIYHIERPYISFLNFTSLFSALHNDVPFVVDRKIYYRKDKKAECRKIHEYLARKGISKEVSHELYANLEYNTKATIESYFRRSKCFVKKIGHDVEVSSIENFFLICYHLLKGSRVDAFICLSEREAPRIKESIKVHHELIWIYRDCLANLRRLGDILLFRINISGILKDMGICVLLHLYEHYFEMYIRKRHNNSYRQMIIMQGYLENRFVLATNDPFIISELGHVTERVGEYIVMDRDELFMIIAKLKTRAHAAPSVGV</sequence>
<name>A0A9Q9C726_ENCHE</name>
<dbReference type="AlphaFoldDB" id="A0A9Q9C726"/>
<gene>
    <name evidence="1" type="ORF">GPU96_02g03170</name>
</gene>
<dbReference type="Proteomes" id="UP001059546">
    <property type="component" value="Chromosome II"/>
</dbReference>
<keyword evidence="1" id="KW-0132">Cell division</keyword>
<dbReference type="EMBL" id="CP075148">
    <property type="protein sequence ID" value="UTX42605.1"/>
    <property type="molecule type" value="Genomic_DNA"/>
</dbReference>